<dbReference type="Pfam" id="PF00350">
    <property type="entry name" value="Dynamin_N"/>
    <property type="match status" value="1"/>
</dbReference>
<dbReference type="InterPro" id="IPR000375">
    <property type="entry name" value="Dynamin_stalk"/>
</dbReference>
<dbReference type="Gene3D" id="3.40.50.300">
    <property type="entry name" value="P-loop containing nucleotide triphosphate hydrolases"/>
    <property type="match status" value="1"/>
</dbReference>
<dbReference type="CDD" id="cd08771">
    <property type="entry name" value="DLP_1"/>
    <property type="match status" value="1"/>
</dbReference>
<gene>
    <name evidence="5" type="ORF">LTR78_006092</name>
</gene>
<accession>A0AAE0WLG8</accession>
<evidence type="ECO:0000313" key="5">
    <source>
        <dbReference type="EMBL" id="KAK3673890.1"/>
    </source>
</evidence>
<evidence type="ECO:0000259" key="4">
    <source>
        <dbReference type="PROSITE" id="PS51718"/>
    </source>
</evidence>
<comment type="caution">
    <text evidence="5">The sequence shown here is derived from an EMBL/GenBank/DDBJ whole genome shotgun (WGS) entry which is preliminary data.</text>
</comment>
<evidence type="ECO:0000256" key="3">
    <source>
        <dbReference type="SAM" id="MobiDB-lite"/>
    </source>
</evidence>
<feature type="domain" description="Dynamin-type G" evidence="4">
    <location>
        <begin position="67"/>
        <end position="351"/>
    </location>
</feature>
<dbReference type="GO" id="GO:0005525">
    <property type="term" value="F:GTP binding"/>
    <property type="evidence" value="ECO:0007669"/>
    <property type="project" value="InterPro"/>
</dbReference>
<dbReference type="SUPFAM" id="SSF52540">
    <property type="entry name" value="P-loop containing nucleoside triphosphate hydrolases"/>
    <property type="match status" value="1"/>
</dbReference>
<feature type="compositionally biased region" description="Basic residues" evidence="3">
    <location>
        <begin position="1"/>
        <end position="11"/>
    </location>
</feature>
<feature type="region of interest" description="Disordered" evidence="3">
    <location>
        <begin position="1"/>
        <end position="29"/>
    </location>
</feature>
<dbReference type="InterPro" id="IPR030381">
    <property type="entry name" value="G_DYNAMIN_dom"/>
</dbReference>
<reference evidence="5" key="1">
    <citation type="submission" date="2023-07" db="EMBL/GenBank/DDBJ databases">
        <title>Black Yeasts Isolated from many extreme environments.</title>
        <authorList>
            <person name="Coleine C."/>
            <person name="Stajich J.E."/>
            <person name="Selbmann L."/>
        </authorList>
    </citation>
    <scope>NUCLEOTIDE SEQUENCE</scope>
    <source>
        <strain evidence="5">CCFEE 5485</strain>
    </source>
</reference>
<evidence type="ECO:0000256" key="1">
    <source>
        <dbReference type="ARBA" id="ARBA00022741"/>
    </source>
</evidence>
<name>A0AAE0WLG8_9PEZI</name>
<dbReference type="InterPro" id="IPR022812">
    <property type="entry name" value="Dynamin"/>
</dbReference>
<sequence length="710" mass="78486">MPPTSGRRKTQAVRPNNDEEDTASISVAPTGPSMLQGTMSMQTLTPQQVEVVMDMLDQLREGGVEKDVALPGFVAAGDTSAGKSATLERLVGIPFPGGTGVVTTFATTVTMRPAKEERVHVTIVPGDKRTEAAAAELRKFHREIRSPAEYGKVYNEATQAMSKHQKSTTLHDDRLHVDVRGPGRSPLSVIDLPGLIHAPFGNVTGLDQKLSHEIVKKYISGPRTIVLAIISAANDVANQAITSYTREVDPEGKRTMGIITKPDSVKKHSENESSWIQLAQNDLIPLDLGWHVLVNKIDKNTTATPAEVDGNESKYFSHDRFEGISEQQLGLASLRPRLEEIASEQLIAVLPEVEREIDMKLAKTEAKEAELGFCRTNKRERRAFIAELSNSFRQKALAAVEGSYADRVQRLTGQNDEKLLSKVRIANDGFAANMRLYGATLRIEGALNVEDAKSSPQSSAASEYDTFRSEGKASTRKDALVWVKGKVNECRGSELPGATNSGVAKELFWQLASKWENFATTHVEKVFQLCKKFADTLLTTVLGKGAADPKGRIKTTYIDRKLQAAKQEALKRVERFVEAQNTALYTYDYASNQRARNSFYLDAIRGNNGNTPPYTAHEQQAVEALDQAMAIYYVRLNYFVEAVNLEAVEQEMVFIIPNLLADITRQTDEELEGLAAESPKNQRKRLEIEASRKRLMDAKGKFQECLGGLY</sequence>
<keyword evidence="6" id="KW-1185">Reference proteome</keyword>
<dbReference type="PROSITE" id="PS51718">
    <property type="entry name" value="G_DYNAMIN_2"/>
    <property type="match status" value="1"/>
</dbReference>
<dbReference type="SMART" id="SM00053">
    <property type="entry name" value="DYNc"/>
    <property type="match status" value="1"/>
</dbReference>
<dbReference type="InterPro" id="IPR001401">
    <property type="entry name" value="Dynamin_GTPase"/>
</dbReference>
<dbReference type="GO" id="GO:0048312">
    <property type="term" value="P:intracellular distribution of mitochondria"/>
    <property type="evidence" value="ECO:0007669"/>
    <property type="project" value="TreeGrafter"/>
</dbReference>
<evidence type="ECO:0000256" key="2">
    <source>
        <dbReference type="ARBA" id="ARBA00023134"/>
    </source>
</evidence>
<dbReference type="PANTHER" id="PTHR11566:SF21">
    <property type="entry name" value="DYNAMIN RELATED PROTEIN 1, ISOFORM A"/>
    <property type="match status" value="1"/>
</dbReference>
<dbReference type="GO" id="GO:0003924">
    <property type="term" value="F:GTPase activity"/>
    <property type="evidence" value="ECO:0007669"/>
    <property type="project" value="InterPro"/>
</dbReference>
<dbReference type="Gene3D" id="1.20.120.1240">
    <property type="entry name" value="Dynamin, middle domain"/>
    <property type="match status" value="1"/>
</dbReference>
<dbReference type="AlphaFoldDB" id="A0AAE0WLG8"/>
<dbReference type="EMBL" id="JAUTXT010000022">
    <property type="protein sequence ID" value="KAK3673890.1"/>
    <property type="molecule type" value="Genomic_DNA"/>
</dbReference>
<dbReference type="GO" id="GO:0008017">
    <property type="term" value="F:microtubule binding"/>
    <property type="evidence" value="ECO:0007669"/>
    <property type="project" value="TreeGrafter"/>
</dbReference>
<protein>
    <recommendedName>
        <fullName evidence="4">Dynamin-type G domain-containing protein</fullName>
    </recommendedName>
</protein>
<dbReference type="GO" id="GO:0000266">
    <property type="term" value="P:mitochondrial fission"/>
    <property type="evidence" value="ECO:0007669"/>
    <property type="project" value="TreeGrafter"/>
</dbReference>
<dbReference type="GO" id="GO:0006897">
    <property type="term" value="P:endocytosis"/>
    <property type="evidence" value="ECO:0007669"/>
    <property type="project" value="TreeGrafter"/>
</dbReference>
<evidence type="ECO:0000313" key="6">
    <source>
        <dbReference type="Proteomes" id="UP001274830"/>
    </source>
</evidence>
<dbReference type="PRINTS" id="PR00195">
    <property type="entry name" value="DYNAMIN"/>
</dbReference>
<dbReference type="GO" id="GO:0005874">
    <property type="term" value="C:microtubule"/>
    <property type="evidence" value="ECO:0007669"/>
    <property type="project" value="TreeGrafter"/>
</dbReference>
<dbReference type="InterPro" id="IPR045063">
    <property type="entry name" value="Dynamin_N"/>
</dbReference>
<dbReference type="PANTHER" id="PTHR11566">
    <property type="entry name" value="DYNAMIN"/>
    <property type="match status" value="1"/>
</dbReference>
<organism evidence="5 6">
    <name type="scientific">Recurvomyces mirabilis</name>
    <dbReference type="NCBI Taxonomy" id="574656"/>
    <lineage>
        <taxon>Eukaryota</taxon>
        <taxon>Fungi</taxon>
        <taxon>Dikarya</taxon>
        <taxon>Ascomycota</taxon>
        <taxon>Pezizomycotina</taxon>
        <taxon>Dothideomycetes</taxon>
        <taxon>Dothideomycetidae</taxon>
        <taxon>Mycosphaerellales</taxon>
        <taxon>Teratosphaeriaceae</taxon>
        <taxon>Recurvomyces</taxon>
    </lineage>
</organism>
<dbReference type="GO" id="GO:0016559">
    <property type="term" value="P:peroxisome fission"/>
    <property type="evidence" value="ECO:0007669"/>
    <property type="project" value="TreeGrafter"/>
</dbReference>
<keyword evidence="2" id="KW-0342">GTP-binding</keyword>
<dbReference type="Pfam" id="PF01031">
    <property type="entry name" value="Dynamin_M"/>
    <property type="match status" value="1"/>
</dbReference>
<keyword evidence="1" id="KW-0547">Nucleotide-binding</keyword>
<proteinExistence type="predicted"/>
<dbReference type="InterPro" id="IPR027417">
    <property type="entry name" value="P-loop_NTPase"/>
</dbReference>
<dbReference type="GO" id="GO:0016020">
    <property type="term" value="C:membrane"/>
    <property type="evidence" value="ECO:0007669"/>
    <property type="project" value="TreeGrafter"/>
</dbReference>
<dbReference type="GO" id="GO:0005739">
    <property type="term" value="C:mitochondrion"/>
    <property type="evidence" value="ECO:0007669"/>
    <property type="project" value="TreeGrafter"/>
</dbReference>
<dbReference type="Proteomes" id="UP001274830">
    <property type="component" value="Unassembled WGS sequence"/>
</dbReference>